<dbReference type="PANTHER" id="PTHR46033">
    <property type="entry name" value="PROTEIN MAIN-LIKE 2"/>
    <property type="match status" value="1"/>
</dbReference>
<dbReference type="InterPro" id="IPR019557">
    <property type="entry name" value="AminoTfrase-like_pln_mobile"/>
</dbReference>
<gene>
    <name evidence="2" type="ORF">PIB30_071773</name>
</gene>
<comment type="caution">
    <text evidence="2">The sequence shown here is derived from an EMBL/GenBank/DDBJ whole genome shotgun (WGS) entry which is preliminary data.</text>
</comment>
<dbReference type="Proteomes" id="UP001341840">
    <property type="component" value="Unassembled WGS sequence"/>
</dbReference>
<evidence type="ECO:0000259" key="1">
    <source>
        <dbReference type="Pfam" id="PF10536"/>
    </source>
</evidence>
<dbReference type="EMBL" id="JASCZI010242491">
    <property type="protein sequence ID" value="MED6211232.1"/>
    <property type="molecule type" value="Genomic_DNA"/>
</dbReference>
<sequence length="254" mass="28948">MSITLQDVAYQLGLRIDGDPVSGCISGWELHYDGRGIETMCRELLGAITTERDRQRDKWNVHLTWFEDTAYKVLGDDPTPERLLQYTRGYIMQISVASYFRMHLTLGWMGLRMARDSLGPRVRMWRMILNGIDHQGVECTPYDAPAVQAIVLGDVAASHLSWGLVCLLLCFAIVEWHQVDRVVMQLGANQHIPLRPLNIDVMHRHNRRWGKAFPSVSPLVLSVGTCDFDGIQRSSYSCSWRDTWLCPIWDTGGT</sequence>
<protein>
    <recommendedName>
        <fullName evidence="1">Aminotransferase-like plant mobile domain-containing protein</fullName>
    </recommendedName>
</protein>
<dbReference type="PANTHER" id="PTHR46033:SF8">
    <property type="entry name" value="PROTEIN MAINTENANCE OF MERISTEMS-LIKE"/>
    <property type="match status" value="1"/>
</dbReference>
<keyword evidence="3" id="KW-1185">Reference proteome</keyword>
<evidence type="ECO:0000313" key="2">
    <source>
        <dbReference type="EMBL" id="MED6211232.1"/>
    </source>
</evidence>
<accession>A0ABU6YLG0</accession>
<dbReference type="Pfam" id="PF10536">
    <property type="entry name" value="PMD"/>
    <property type="match status" value="1"/>
</dbReference>
<feature type="domain" description="Aminotransferase-like plant mobile" evidence="1">
    <location>
        <begin position="121"/>
        <end position="203"/>
    </location>
</feature>
<proteinExistence type="predicted"/>
<reference evidence="2 3" key="1">
    <citation type="journal article" date="2023" name="Plants (Basel)">
        <title>Bridging the Gap: Combining Genomics and Transcriptomics Approaches to Understand Stylosanthes scabra, an Orphan Legume from the Brazilian Caatinga.</title>
        <authorList>
            <person name="Ferreira-Neto J.R.C."/>
            <person name="da Silva M.D."/>
            <person name="Binneck E."/>
            <person name="de Melo N.F."/>
            <person name="da Silva R.H."/>
            <person name="de Melo A.L.T.M."/>
            <person name="Pandolfi V."/>
            <person name="Bustamante F.O."/>
            <person name="Brasileiro-Vidal A.C."/>
            <person name="Benko-Iseppon A.M."/>
        </authorList>
    </citation>
    <scope>NUCLEOTIDE SEQUENCE [LARGE SCALE GENOMIC DNA]</scope>
    <source>
        <tissue evidence="2">Leaves</tissue>
    </source>
</reference>
<evidence type="ECO:0000313" key="3">
    <source>
        <dbReference type="Proteomes" id="UP001341840"/>
    </source>
</evidence>
<dbReference type="InterPro" id="IPR044824">
    <property type="entry name" value="MAIN-like"/>
</dbReference>
<organism evidence="2 3">
    <name type="scientific">Stylosanthes scabra</name>
    <dbReference type="NCBI Taxonomy" id="79078"/>
    <lineage>
        <taxon>Eukaryota</taxon>
        <taxon>Viridiplantae</taxon>
        <taxon>Streptophyta</taxon>
        <taxon>Embryophyta</taxon>
        <taxon>Tracheophyta</taxon>
        <taxon>Spermatophyta</taxon>
        <taxon>Magnoliopsida</taxon>
        <taxon>eudicotyledons</taxon>
        <taxon>Gunneridae</taxon>
        <taxon>Pentapetalae</taxon>
        <taxon>rosids</taxon>
        <taxon>fabids</taxon>
        <taxon>Fabales</taxon>
        <taxon>Fabaceae</taxon>
        <taxon>Papilionoideae</taxon>
        <taxon>50 kb inversion clade</taxon>
        <taxon>dalbergioids sensu lato</taxon>
        <taxon>Dalbergieae</taxon>
        <taxon>Pterocarpus clade</taxon>
        <taxon>Stylosanthes</taxon>
    </lineage>
</organism>
<name>A0ABU6YLG0_9FABA</name>